<dbReference type="EMBL" id="LT838813">
    <property type="protein sequence ID" value="SMD42916.1"/>
    <property type="molecule type" value="Genomic_DNA"/>
</dbReference>
<accession>A0A1W2H363</accession>
<gene>
    <name evidence="1" type="ORF">SAMN00777080_1485</name>
</gene>
<dbReference type="AlphaFoldDB" id="A0A1W2H363"/>
<keyword evidence="2" id="KW-1185">Reference proteome</keyword>
<sequence>MILYNVTVNIEKEFELDWVNWMKETHIPDVLATGMFLENRFYKILHESEDGSANYSVQYFAESMEKIIDYQNNYAQKLQEDVSIKFQDKFVVFRTLLETVE</sequence>
<dbReference type="InterPro" id="IPR025563">
    <property type="entry name" value="DUF4286"/>
</dbReference>
<evidence type="ECO:0008006" key="3">
    <source>
        <dbReference type="Google" id="ProtNLM"/>
    </source>
</evidence>
<dbReference type="OrthoDB" id="1121837at2"/>
<protein>
    <recommendedName>
        <fullName evidence="3">DUF4286 domain-containing protein</fullName>
    </recommendedName>
</protein>
<evidence type="ECO:0000313" key="2">
    <source>
        <dbReference type="Proteomes" id="UP000192333"/>
    </source>
</evidence>
<reference evidence="2" key="1">
    <citation type="submission" date="2017-04" db="EMBL/GenBank/DDBJ databases">
        <authorList>
            <person name="Varghese N."/>
            <person name="Submissions S."/>
        </authorList>
    </citation>
    <scope>NUCLEOTIDE SEQUENCE [LARGE SCALE GENOMIC DNA]</scope>
    <source>
        <strain evidence="2">DSM 16537</strain>
    </source>
</reference>
<dbReference type="Pfam" id="PF14114">
    <property type="entry name" value="DUF4286"/>
    <property type="match status" value="1"/>
</dbReference>
<evidence type="ECO:0000313" key="1">
    <source>
        <dbReference type="EMBL" id="SMD42916.1"/>
    </source>
</evidence>
<dbReference type="Proteomes" id="UP000192333">
    <property type="component" value="Chromosome I"/>
</dbReference>
<dbReference type="RefSeq" id="WP_084119668.1">
    <property type="nucleotide sequence ID" value="NZ_LT838813.1"/>
</dbReference>
<name>A0A1W2H363_9BACT</name>
<organism evidence="1 2">
    <name type="scientific">Aquiflexum balticum DSM 16537</name>
    <dbReference type="NCBI Taxonomy" id="758820"/>
    <lineage>
        <taxon>Bacteria</taxon>
        <taxon>Pseudomonadati</taxon>
        <taxon>Bacteroidota</taxon>
        <taxon>Cytophagia</taxon>
        <taxon>Cytophagales</taxon>
        <taxon>Cyclobacteriaceae</taxon>
        <taxon>Aquiflexum</taxon>
    </lineage>
</organism>
<proteinExistence type="predicted"/>
<dbReference type="STRING" id="758820.SAMN00777080_1485"/>